<dbReference type="GO" id="GO:0043565">
    <property type="term" value="F:sequence-specific DNA binding"/>
    <property type="evidence" value="ECO:0007669"/>
    <property type="project" value="TreeGrafter"/>
</dbReference>
<proteinExistence type="inferred from homology"/>
<protein>
    <submittedName>
        <fullName evidence="6">DNA polymerase V</fullName>
    </submittedName>
</protein>
<dbReference type="WBParaSite" id="PgB13_g017_t04">
    <property type="protein sequence ID" value="PgB13_g017_t04"/>
    <property type="gene ID" value="PgB13_g017"/>
</dbReference>
<evidence type="ECO:0000313" key="6">
    <source>
        <dbReference type="WBParaSite" id="PgB13_g017_t04"/>
    </source>
</evidence>
<dbReference type="PANTHER" id="PTHR13213">
    <property type="entry name" value="MYB-BINDING PROTEIN 1A FAMILY MEMBER"/>
    <property type="match status" value="1"/>
</dbReference>
<evidence type="ECO:0000256" key="4">
    <source>
        <dbReference type="SAM" id="MobiDB-lite"/>
    </source>
</evidence>
<dbReference type="GO" id="GO:0005730">
    <property type="term" value="C:nucleolus"/>
    <property type="evidence" value="ECO:0007669"/>
    <property type="project" value="InterPro"/>
</dbReference>
<keyword evidence="5" id="KW-1185">Reference proteome</keyword>
<reference evidence="6" key="1">
    <citation type="submission" date="2022-11" db="UniProtKB">
        <authorList>
            <consortium name="WormBaseParasite"/>
        </authorList>
    </citation>
    <scope>IDENTIFICATION</scope>
</reference>
<comment type="subcellular location">
    <subcellularLocation>
        <location evidence="1">Nucleus</location>
    </subcellularLocation>
</comment>
<sequence>ICGYVSDMRPSEDVLACFYDLADLDENKRFNAIISILDACKSNGEYCMERLISGLASSRAAARLGYTTALTHALSASANDWPAKALFELVDRKSDLRNKTDGSSLALGHHLLYTAMINSQCYREVADELAERELAIADKYRYFAMACSQSLALLSKQLDRDSFEKTIWRRVRDRVGKVLESFTPEWMFFALLIRDTFKETLKRDVNFFSDDGKLNLEGRNYEDVINILKRTDGCAEGILARELLYAAREAGTFNLIYSNIVEKWLQSGDSHKVVERSFEFISEMLSEDNLEPNELIEIFSPNLIANLRTLRRGHEYRFYGSIVDSILEGLEKSLSSGKWRRSELLRLLDNIDSTGGGNFDEYLRGKLRITEKIIAQLDRKGVDSIVRKALNTGGWSVRRIASVFPLWSENVKEEVLMKLVKSETRSEEVHTTLCKCIDSMFVVNVRAGRSVKVALSEANENMLRDVLNACVKKIKLPKSESRSLIVLALTLNLWSITCPDEEQRKGYLKGVAEVVSIGKKLSKENADEPYSVLIDLLLSLLSRPYRYHRTIVHFVFASILPQLSIHNLLHIFETLSLPDDEMMIDEKDEEDDSEDLMSIDDQHVDRGDEQNEENDDTDDSNGSQLNSELESSGSGGEDEDEQVDEEFKGKLKAALGDAAMPSDAEDDDDKGSIESTVSDETMFRLDAGLAAVFRERMKGTRKASASTLEQIHQFRMKCFDLLLFVVSHEEGGKFVADFILPLLRIAREALQKKNGEVLFNKATSLLEIIVKHKKGDVSEKKAMKLLKKMVVASSQIVNPVLRTLVGTISSFLFSTAYNVEEQTVSEKMLSQAEELFSSYMTQTDNQILSELATAPLFKYPWLFTSFLPRIIDYAFSDGIRIYRRTEALACAVTFMRKDLAKESKANEKLWKKVTKKIAAHMHSYLSALNADDAKPRFFALAVKLLIAFAGVASPERKRQLSEELDGDLCSLCENEDLWKTGGTMKRFNSASQTICGRNTLAALRQARVLINAF</sequence>
<name>A0A914ZSM5_PARUN</name>
<evidence type="ECO:0000256" key="3">
    <source>
        <dbReference type="ARBA" id="ARBA00023242"/>
    </source>
</evidence>
<feature type="compositionally biased region" description="Low complexity" evidence="4">
    <location>
        <begin position="620"/>
        <end position="632"/>
    </location>
</feature>
<dbReference type="AlphaFoldDB" id="A0A914ZSM5"/>
<dbReference type="GO" id="GO:0003714">
    <property type="term" value="F:transcription corepressor activity"/>
    <property type="evidence" value="ECO:0007669"/>
    <property type="project" value="TreeGrafter"/>
</dbReference>
<comment type="similarity">
    <text evidence="2">Belongs to the MYBBP1A family.</text>
</comment>
<evidence type="ECO:0000256" key="1">
    <source>
        <dbReference type="ARBA" id="ARBA00004123"/>
    </source>
</evidence>
<evidence type="ECO:0000313" key="5">
    <source>
        <dbReference type="Proteomes" id="UP000887569"/>
    </source>
</evidence>
<organism evidence="5 6">
    <name type="scientific">Parascaris univalens</name>
    <name type="common">Nematode worm</name>
    <dbReference type="NCBI Taxonomy" id="6257"/>
    <lineage>
        <taxon>Eukaryota</taxon>
        <taxon>Metazoa</taxon>
        <taxon>Ecdysozoa</taxon>
        <taxon>Nematoda</taxon>
        <taxon>Chromadorea</taxon>
        <taxon>Rhabditida</taxon>
        <taxon>Spirurina</taxon>
        <taxon>Ascaridomorpha</taxon>
        <taxon>Ascaridoidea</taxon>
        <taxon>Ascarididae</taxon>
        <taxon>Parascaris</taxon>
    </lineage>
</organism>
<dbReference type="GO" id="GO:0003723">
    <property type="term" value="F:RNA binding"/>
    <property type="evidence" value="ECO:0007669"/>
    <property type="project" value="TreeGrafter"/>
</dbReference>
<dbReference type="SUPFAM" id="SSF48371">
    <property type="entry name" value="ARM repeat"/>
    <property type="match status" value="1"/>
</dbReference>
<dbReference type="InterPro" id="IPR016024">
    <property type="entry name" value="ARM-type_fold"/>
</dbReference>
<evidence type="ECO:0000256" key="2">
    <source>
        <dbReference type="ARBA" id="ARBA00006809"/>
    </source>
</evidence>
<feature type="region of interest" description="Disordered" evidence="4">
    <location>
        <begin position="605"/>
        <end position="677"/>
    </location>
</feature>
<accession>A0A914ZSM5</accession>
<dbReference type="PANTHER" id="PTHR13213:SF2">
    <property type="entry name" value="MYB-BINDING PROTEIN 1A"/>
    <property type="match status" value="1"/>
</dbReference>
<keyword evidence="3" id="KW-0539">Nucleus</keyword>
<feature type="compositionally biased region" description="Acidic residues" evidence="4">
    <location>
        <begin position="610"/>
        <end position="619"/>
    </location>
</feature>
<dbReference type="InterPro" id="IPR007015">
    <property type="entry name" value="DNA_pol_V/MYBBP1A"/>
</dbReference>
<dbReference type="Proteomes" id="UP000887569">
    <property type="component" value="Unplaced"/>
</dbReference>
<dbReference type="Pfam" id="PF04931">
    <property type="entry name" value="DNA_pol_phi"/>
    <property type="match status" value="2"/>
</dbReference>